<keyword evidence="2 3" id="KW-0472">Membrane</keyword>
<dbReference type="RefSeq" id="XP_024941955.1">
    <property type="nucleotide sequence ID" value="XM_025086187.1"/>
</dbReference>
<gene>
    <name evidence="2 3 4 5" type="primary">LOC107268879</name>
</gene>
<dbReference type="RefSeq" id="XP_015597578.1">
    <property type="nucleotide sequence ID" value="XM_015742092.2"/>
</dbReference>
<reference evidence="2 3" key="1">
    <citation type="submission" date="2025-04" db="UniProtKB">
        <authorList>
            <consortium name="RefSeq"/>
        </authorList>
    </citation>
    <scope>IDENTIFICATION</scope>
</reference>
<evidence type="ECO:0000313" key="2">
    <source>
        <dbReference type="RefSeq" id="XP_015597578.1"/>
    </source>
</evidence>
<keyword evidence="1" id="KW-1185">Reference proteome</keyword>
<accession>A0AAJ7BZH6</accession>
<dbReference type="GO" id="GO:0016020">
    <property type="term" value="C:membrane"/>
    <property type="evidence" value="ECO:0007669"/>
    <property type="project" value="TreeGrafter"/>
</dbReference>
<evidence type="ECO:0000313" key="3">
    <source>
        <dbReference type="RefSeq" id="XP_015597580.1"/>
    </source>
</evidence>
<dbReference type="RefSeq" id="XP_015597580.1">
    <property type="nucleotide sequence ID" value="XM_015742094.2"/>
</dbReference>
<dbReference type="GeneID" id="107268879"/>
<protein>
    <submittedName>
        <fullName evidence="2 3">Transmembrane protein 177</fullName>
    </submittedName>
</protein>
<organism evidence="1 3">
    <name type="scientific">Cephus cinctus</name>
    <name type="common">Wheat stem sawfly</name>
    <dbReference type="NCBI Taxonomy" id="211228"/>
    <lineage>
        <taxon>Eukaryota</taxon>
        <taxon>Metazoa</taxon>
        <taxon>Ecdysozoa</taxon>
        <taxon>Arthropoda</taxon>
        <taxon>Hexapoda</taxon>
        <taxon>Insecta</taxon>
        <taxon>Pterygota</taxon>
        <taxon>Neoptera</taxon>
        <taxon>Endopterygota</taxon>
        <taxon>Hymenoptera</taxon>
        <taxon>Cephoidea</taxon>
        <taxon>Cephidae</taxon>
        <taxon>Cephus</taxon>
    </lineage>
</organism>
<dbReference type="AlphaFoldDB" id="A0AAJ7BZH6"/>
<dbReference type="RefSeq" id="XP_015597581.1">
    <property type="nucleotide sequence ID" value="XM_015742095.2"/>
</dbReference>
<dbReference type="PANTHER" id="PTHR21824:SF4">
    <property type="entry name" value="TRANSMEMBRANE PROTEIN 177"/>
    <property type="match status" value="1"/>
</dbReference>
<dbReference type="Proteomes" id="UP000694920">
    <property type="component" value="Unplaced"/>
</dbReference>
<dbReference type="InterPro" id="IPR026620">
    <property type="entry name" value="TMEM177"/>
</dbReference>
<proteinExistence type="predicted"/>
<evidence type="ECO:0000313" key="1">
    <source>
        <dbReference type="Proteomes" id="UP000694920"/>
    </source>
</evidence>
<dbReference type="PANTHER" id="PTHR21824">
    <property type="entry name" value="TRANSMEMBRANE PROTEIN 177"/>
    <property type="match status" value="1"/>
</dbReference>
<evidence type="ECO:0000313" key="5">
    <source>
        <dbReference type="RefSeq" id="XP_024941955.1"/>
    </source>
</evidence>
<keyword evidence="2 3" id="KW-0812">Transmembrane</keyword>
<dbReference type="KEGG" id="ccin:107268879"/>
<sequence length="323" mass="37075">MNKALAWLSTDAGREFCKYTVGAVSACAYCVVYFPHTFCIKQYKQFVQMYNEGQEVPVSEKLKKQFSEVLSDLKVMKLESKLIKPFMVTGFDLYRMGSTFSRLGSYIGLPINFEYTDPALIETSRILIKQEPVSWSQPAAKSLLESLVLSENAQKYGIAREVLRLQTNEVVATSICAPLTIIATYEACKKINNRFNLHQGPRSLRVILYLVTGSFVASLWLTVKDFITIRIEKDCDQTIAELGPEYVHGGLEFYDKMMKRNMALRTLLGEEGKKVFTVNGNEQFFIRQKRLPLFIRKEFFEKKLQELEATALQNWESHLDFQA</sequence>
<evidence type="ECO:0000313" key="4">
    <source>
        <dbReference type="RefSeq" id="XP_015597581.1"/>
    </source>
</evidence>
<name>A0AAJ7BZH6_CEPCN</name>